<dbReference type="Pfam" id="PF13847">
    <property type="entry name" value="Methyltransf_31"/>
    <property type="match status" value="1"/>
</dbReference>
<evidence type="ECO:0000256" key="6">
    <source>
        <dbReference type="ARBA" id="ARBA00047941"/>
    </source>
</evidence>
<comment type="catalytic activity">
    <reaction evidence="7">
        <text>arsenic triglutathione + 2 [thioredoxin]-dithiol + 2 S-adenosyl-L-methionine + H2O = dimethylarsinous acid + 2 [thioredoxin]-disulfide + 3 glutathione + 2 S-adenosyl-L-homocysteine + 2 H(+)</text>
        <dbReference type="Rhea" id="RHEA:69464"/>
        <dbReference type="Rhea" id="RHEA-COMP:10698"/>
        <dbReference type="Rhea" id="RHEA-COMP:10700"/>
        <dbReference type="ChEBI" id="CHEBI:15377"/>
        <dbReference type="ChEBI" id="CHEBI:15378"/>
        <dbReference type="ChEBI" id="CHEBI:23808"/>
        <dbReference type="ChEBI" id="CHEBI:29950"/>
        <dbReference type="ChEBI" id="CHEBI:50058"/>
        <dbReference type="ChEBI" id="CHEBI:57856"/>
        <dbReference type="ChEBI" id="CHEBI:57925"/>
        <dbReference type="ChEBI" id="CHEBI:59789"/>
        <dbReference type="ChEBI" id="CHEBI:183640"/>
        <dbReference type="EC" id="2.1.1.137"/>
    </reaction>
</comment>
<feature type="region of interest" description="Disordered" evidence="9">
    <location>
        <begin position="1"/>
        <end position="20"/>
    </location>
</feature>
<evidence type="ECO:0000256" key="9">
    <source>
        <dbReference type="SAM" id="MobiDB-lite"/>
    </source>
</evidence>
<keyword evidence="12" id="KW-1185">Reference proteome</keyword>
<dbReference type="InterPro" id="IPR025714">
    <property type="entry name" value="Methyltranfer_dom"/>
</dbReference>
<dbReference type="CDD" id="cd04301">
    <property type="entry name" value="NAT_SF"/>
    <property type="match status" value="1"/>
</dbReference>
<comment type="similarity">
    <text evidence="3">Belongs to the methyltransferase superfamily. Arsenite methyltransferase family.</text>
</comment>
<dbReference type="PANTHER" id="PTHR43675">
    <property type="entry name" value="ARSENITE METHYLTRANSFERASE"/>
    <property type="match status" value="1"/>
</dbReference>
<keyword evidence="2" id="KW-0949">S-adenosyl-L-methionine</keyword>
<sequence length="431" mass="45564">MEPGAAGARRRPRPRVKEAAVAHEEIVDRYSRFARTAMTGRPGPDPASSDDASFEEGCFGAAGYDDTDALPDGALRASLGCGNPVAVADLHEGDVVLDLGSGGGIDVLLSARRVGPTGKVYGLDASTDMLSLARDNAAQAGVTNTEFLHGTIEHVPLPGRTVDVVISNCVINLSDDKAATLAEAFRVLRPGGRFGVSDVVTDDSVPDQDLRRRTETRIGCTAGSLTAGEYRALLLDAGFTGITITPTADHGDGVHSAIVKAAKPPVAPGFEIRPMRAEDADQVLSVYQLGLDTGHASFETTAPTWEAFSSARLGHLRYVVADTRTGRVVAWVAASRVSARLVYAGVVEHSIYVHPDYGARGLGRALLDAFVAASEDAGVWTIQSGVFPENTASLALHRAAGFRVLGTRERVGRHHGVWRDVLMIERRSPAV</sequence>
<evidence type="ECO:0000256" key="4">
    <source>
        <dbReference type="ARBA" id="ARBA00034521"/>
    </source>
</evidence>
<accession>A0ABQ4FNC3</accession>
<evidence type="ECO:0000256" key="7">
    <source>
        <dbReference type="ARBA" id="ARBA00047943"/>
    </source>
</evidence>
<keyword evidence="1" id="KW-0808">Transferase</keyword>
<proteinExistence type="inferred from homology"/>
<dbReference type="SUPFAM" id="SSF55729">
    <property type="entry name" value="Acyl-CoA N-acyltransferases (Nat)"/>
    <property type="match status" value="1"/>
</dbReference>
<dbReference type="Proteomes" id="UP000651728">
    <property type="component" value="Unassembled WGS sequence"/>
</dbReference>
<dbReference type="SUPFAM" id="SSF53335">
    <property type="entry name" value="S-adenosyl-L-methionine-dependent methyltransferases"/>
    <property type="match status" value="1"/>
</dbReference>
<protein>
    <recommendedName>
        <fullName evidence="5">Arsenite methyltransferase</fullName>
        <ecNumber evidence="4">2.1.1.137</ecNumber>
    </recommendedName>
</protein>
<dbReference type="InterPro" id="IPR000182">
    <property type="entry name" value="GNAT_dom"/>
</dbReference>
<comment type="catalytic activity">
    <reaction evidence="6">
        <text>arsenic triglutathione + [thioredoxin]-dithiol + S-adenosyl-L-methionine + 2 H2O = methylarsonous acid + [thioredoxin]-disulfide + 3 glutathione + S-adenosyl-L-homocysteine + H(+)</text>
        <dbReference type="Rhea" id="RHEA:69460"/>
        <dbReference type="Rhea" id="RHEA-COMP:10698"/>
        <dbReference type="Rhea" id="RHEA-COMP:10700"/>
        <dbReference type="ChEBI" id="CHEBI:15377"/>
        <dbReference type="ChEBI" id="CHEBI:15378"/>
        <dbReference type="ChEBI" id="CHEBI:17826"/>
        <dbReference type="ChEBI" id="CHEBI:29950"/>
        <dbReference type="ChEBI" id="CHEBI:50058"/>
        <dbReference type="ChEBI" id="CHEBI:57856"/>
        <dbReference type="ChEBI" id="CHEBI:57925"/>
        <dbReference type="ChEBI" id="CHEBI:59789"/>
        <dbReference type="ChEBI" id="CHEBI:183640"/>
        <dbReference type="EC" id="2.1.1.137"/>
    </reaction>
</comment>
<dbReference type="Pfam" id="PF00583">
    <property type="entry name" value="Acetyltransf_1"/>
    <property type="match status" value="1"/>
</dbReference>
<evidence type="ECO:0000313" key="11">
    <source>
        <dbReference type="EMBL" id="GIH36316.1"/>
    </source>
</evidence>
<evidence type="ECO:0000256" key="3">
    <source>
        <dbReference type="ARBA" id="ARBA00034487"/>
    </source>
</evidence>
<dbReference type="InterPro" id="IPR029063">
    <property type="entry name" value="SAM-dependent_MTases_sf"/>
</dbReference>
<evidence type="ECO:0000256" key="8">
    <source>
        <dbReference type="ARBA" id="ARBA00048428"/>
    </source>
</evidence>
<evidence type="ECO:0000259" key="10">
    <source>
        <dbReference type="PROSITE" id="PS51186"/>
    </source>
</evidence>
<evidence type="ECO:0000313" key="12">
    <source>
        <dbReference type="Proteomes" id="UP000651728"/>
    </source>
</evidence>
<reference evidence="11 12" key="1">
    <citation type="submission" date="2021-01" db="EMBL/GenBank/DDBJ databases">
        <title>Whole genome shotgun sequence of Microbispora amethystogenes NBRC 101907.</title>
        <authorList>
            <person name="Komaki H."/>
            <person name="Tamura T."/>
        </authorList>
    </citation>
    <scope>NUCLEOTIDE SEQUENCE [LARGE SCALE GENOMIC DNA]</scope>
    <source>
        <strain evidence="11 12">NBRC 101907</strain>
    </source>
</reference>
<gene>
    <name evidence="11" type="ORF">Mam01_64800</name>
</gene>
<dbReference type="InterPro" id="IPR026669">
    <property type="entry name" value="Arsenite_MeTrfase-like"/>
</dbReference>
<comment type="catalytic activity">
    <reaction evidence="8">
        <text>arsenic triglutathione + 3 [thioredoxin]-dithiol + 3 S-adenosyl-L-methionine = trimethylarsine + 3 [thioredoxin]-disulfide + 3 glutathione + 3 S-adenosyl-L-homocysteine + 3 H(+)</text>
        <dbReference type="Rhea" id="RHEA:69432"/>
        <dbReference type="Rhea" id="RHEA-COMP:10698"/>
        <dbReference type="Rhea" id="RHEA-COMP:10700"/>
        <dbReference type="ChEBI" id="CHEBI:15378"/>
        <dbReference type="ChEBI" id="CHEBI:27130"/>
        <dbReference type="ChEBI" id="CHEBI:29950"/>
        <dbReference type="ChEBI" id="CHEBI:50058"/>
        <dbReference type="ChEBI" id="CHEBI:57856"/>
        <dbReference type="ChEBI" id="CHEBI:57925"/>
        <dbReference type="ChEBI" id="CHEBI:59789"/>
        <dbReference type="ChEBI" id="CHEBI:183640"/>
        <dbReference type="EC" id="2.1.1.137"/>
    </reaction>
</comment>
<dbReference type="EMBL" id="BOOB01000058">
    <property type="protein sequence ID" value="GIH36316.1"/>
    <property type="molecule type" value="Genomic_DNA"/>
</dbReference>
<evidence type="ECO:0000256" key="2">
    <source>
        <dbReference type="ARBA" id="ARBA00022691"/>
    </source>
</evidence>
<dbReference type="CDD" id="cd02440">
    <property type="entry name" value="AdoMet_MTases"/>
    <property type="match status" value="1"/>
</dbReference>
<dbReference type="PROSITE" id="PS51186">
    <property type="entry name" value="GNAT"/>
    <property type="match status" value="1"/>
</dbReference>
<dbReference type="InterPro" id="IPR016181">
    <property type="entry name" value="Acyl_CoA_acyltransferase"/>
</dbReference>
<evidence type="ECO:0000256" key="1">
    <source>
        <dbReference type="ARBA" id="ARBA00022679"/>
    </source>
</evidence>
<comment type="caution">
    <text evidence="11">The sequence shown here is derived from an EMBL/GenBank/DDBJ whole genome shotgun (WGS) entry which is preliminary data.</text>
</comment>
<evidence type="ECO:0000256" key="5">
    <source>
        <dbReference type="ARBA" id="ARBA00034545"/>
    </source>
</evidence>
<organism evidence="11 12">
    <name type="scientific">Microbispora amethystogenes</name>
    <dbReference type="NCBI Taxonomy" id="1427754"/>
    <lineage>
        <taxon>Bacteria</taxon>
        <taxon>Bacillati</taxon>
        <taxon>Actinomycetota</taxon>
        <taxon>Actinomycetes</taxon>
        <taxon>Streptosporangiales</taxon>
        <taxon>Streptosporangiaceae</taxon>
        <taxon>Microbispora</taxon>
    </lineage>
</organism>
<dbReference type="Gene3D" id="3.40.630.30">
    <property type="match status" value="1"/>
</dbReference>
<dbReference type="Gene3D" id="3.40.50.150">
    <property type="entry name" value="Vaccinia Virus protein VP39"/>
    <property type="match status" value="1"/>
</dbReference>
<name>A0ABQ4FNC3_9ACTN</name>
<dbReference type="PANTHER" id="PTHR43675:SF8">
    <property type="entry name" value="ARSENITE METHYLTRANSFERASE"/>
    <property type="match status" value="1"/>
</dbReference>
<feature type="domain" description="N-acetyltransferase" evidence="10">
    <location>
        <begin position="270"/>
        <end position="428"/>
    </location>
</feature>
<dbReference type="EC" id="2.1.1.137" evidence="4"/>